<comment type="function">
    <text evidence="10 11">Catalyzes the acyloin condensation reaction between C atoms 2 and 3 of pyruvate and glyceraldehyde 3-phosphate to yield 1-deoxy-D-xylulose-5-phosphate (DXP).</text>
</comment>
<feature type="binding site" evidence="11">
    <location>
        <position position="148"/>
    </location>
    <ligand>
        <name>Mg(2+)</name>
        <dbReference type="ChEBI" id="CHEBI:18420"/>
    </ligand>
</feature>
<dbReference type="SUPFAM" id="SSF52922">
    <property type="entry name" value="TK C-terminal domain-like"/>
    <property type="match status" value="1"/>
</dbReference>
<feature type="binding site" evidence="11">
    <location>
        <position position="273"/>
    </location>
    <ligand>
        <name>thiamine diphosphate</name>
        <dbReference type="ChEBI" id="CHEBI:58937"/>
    </ligand>
</feature>
<evidence type="ECO:0000256" key="9">
    <source>
        <dbReference type="ARBA" id="ARBA00023229"/>
    </source>
</evidence>
<dbReference type="RefSeq" id="WP_015389111.1">
    <property type="nucleotide sequence ID" value="NC_020283.1"/>
</dbReference>
<evidence type="ECO:0000256" key="5">
    <source>
        <dbReference type="ARBA" id="ARBA00022723"/>
    </source>
</evidence>
<dbReference type="SUPFAM" id="SSF52518">
    <property type="entry name" value="Thiamin diphosphate-binding fold (THDP-binding)"/>
    <property type="match status" value="2"/>
</dbReference>
<feature type="binding site" evidence="11">
    <location>
        <begin position="149"/>
        <end position="150"/>
    </location>
    <ligand>
        <name>thiamine diphosphate</name>
        <dbReference type="ChEBI" id="CHEBI:58937"/>
    </ligand>
</feature>
<protein>
    <recommendedName>
        <fullName evidence="11">1-deoxy-D-xylulose-5-phosphate synthase</fullName>
        <ecNumber evidence="11">2.2.1.7</ecNumber>
    </recommendedName>
    <alternativeName>
        <fullName evidence="11">1-deoxyxylulose-5-phosphate synthase</fullName>
        <shortName evidence="11">DXP synthase</shortName>
        <shortName evidence="11">DXPS</shortName>
    </alternativeName>
</protein>
<evidence type="ECO:0000256" key="4">
    <source>
        <dbReference type="ARBA" id="ARBA00022679"/>
    </source>
</evidence>
<keyword evidence="4 11" id="KW-0808">Transferase</keyword>
<dbReference type="Pfam" id="PF02780">
    <property type="entry name" value="Transketolase_C"/>
    <property type="match status" value="1"/>
</dbReference>
<comment type="subunit">
    <text evidence="3 11">Homodimer.</text>
</comment>
<dbReference type="PROSITE" id="PS00802">
    <property type="entry name" value="TRANSKETOLASE_2"/>
    <property type="match status" value="1"/>
</dbReference>
<dbReference type="EC" id="2.2.1.7" evidence="11"/>
<dbReference type="HAMAP" id="MF_00315">
    <property type="entry name" value="DXP_synth"/>
    <property type="match status" value="1"/>
</dbReference>
<dbReference type="PATRIC" id="fig|1208918.3.peg.364"/>
<dbReference type="InterPro" id="IPR020826">
    <property type="entry name" value="Transketolase_BS"/>
</dbReference>
<evidence type="ECO:0000256" key="6">
    <source>
        <dbReference type="ARBA" id="ARBA00022842"/>
    </source>
</evidence>
<dbReference type="InterPro" id="IPR009014">
    <property type="entry name" value="Transketo_C/PFOR_II"/>
</dbReference>
<dbReference type="PANTHER" id="PTHR43322:SF5">
    <property type="entry name" value="1-DEOXY-D-XYLULOSE-5-PHOSPHATE SYNTHASE, CHLOROPLASTIC"/>
    <property type="match status" value="1"/>
</dbReference>
<dbReference type="Gene3D" id="3.40.50.920">
    <property type="match status" value="1"/>
</dbReference>
<evidence type="ECO:0000256" key="2">
    <source>
        <dbReference type="ARBA" id="ARBA00011081"/>
    </source>
</evidence>
<evidence type="ECO:0000256" key="10">
    <source>
        <dbReference type="ARBA" id="ARBA00055605"/>
    </source>
</evidence>
<dbReference type="KEGG" id="kct:CDEE_0650"/>
<comment type="similarity">
    <text evidence="2 11">Belongs to the transketolase family. DXPS subfamily.</text>
</comment>
<dbReference type="InterPro" id="IPR033248">
    <property type="entry name" value="Transketolase_C"/>
</dbReference>
<keyword evidence="6 11" id="KW-0460">Magnesium</keyword>
<dbReference type="PROSITE" id="PS00801">
    <property type="entry name" value="TRANSKETOLASE_1"/>
    <property type="match status" value="1"/>
</dbReference>
<accession>M1LWS5</accession>
<dbReference type="NCBIfam" id="NF003933">
    <property type="entry name" value="PRK05444.2-2"/>
    <property type="match status" value="1"/>
</dbReference>
<dbReference type="STRING" id="1208918.CDEE_0650"/>
<feature type="binding site" evidence="11">
    <location>
        <position position="75"/>
    </location>
    <ligand>
        <name>thiamine diphosphate</name>
        <dbReference type="ChEBI" id="CHEBI:58937"/>
    </ligand>
</feature>
<dbReference type="GO" id="GO:0019288">
    <property type="term" value="P:isopentenyl diphosphate biosynthetic process, methylerythritol 4-phosphate pathway"/>
    <property type="evidence" value="ECO:0007669"/>
    <property type="project" value="TreeGrafter"/>
</dbReference>
<dbReference type="HOGENOM" id="CLU_009227_1_4_4"/>
<dbReference type="GO" id="GO:0030976">
    <property type="term" value="F:thiamine pyrophosphate binding"/>
    <property type="evidence" value="ECO:0007669"/>
    <property type="project" value="UniProtKB-UniRule"/>
</dbReference>
<evidence type="ECO:0000256" key="8">
    <source>
        <dbReference type="ARBA" id="ARBA00023052"/>
    </source>
</evidence>
<reference evidence="13 14" key="1">
    <citation type="journal article" date="2013" name="Genome Biol. Evol.">
        <title>Genome evolution and phylogenomic analysis of candidatus kinetoplastibacterium, the betaproteobacterial endosymbionts of strigomonas and angomonas.</title>
        <authorList>
            <person name="Alves J.M."/>
            <person name="Serrano M.G."/>
            <person name="Maia da Silva F."/>
            <person name="Voegtly L.J."/>
            <person name="Matveyev A.V."/>
            <person name="Teixeira M.M."/>
            <person name="Camargo E.P."/>
            <person name="Buck G.A."/>
        </authorList>
    </citation>
    <scope>NUCLEOTIDE SEQUENCE [LARGE SCALE GENOMIC DNA]</scope>
    <source>
        <strain evidence="13 14">TCC036E</strain>
    </source>
</reference>
<keyword evidence="8 11" id="KW-0786">Thiamine pyrophosphate</keyword>
<dbReference type="NCBIfam" id="TIGR00204">
    <property type="entry name" value="dxs"/>
    <property type="match status" value="1"/>
</dbReference>
<dbReference type="CDD" id="cd07033">
    <property type="entry name" value="TPP_PYR_DXS_TK_like"/>
    <property type="match status" value="1"/>
</dbReference>
<evidence type="ECO:0000256" key="7">
    <source>
        <dbReference type="ARBA" id="ARBA00022977"/>
    </source>
</evidence>
<dbReference type="GO" id="GO:0009228">
    <property type="term" value="P:thiamine biosynthetic process"/>
    <property type="evidence" value="ECO:0007669"/>
    <property type="project" value="UniProtKB-UniRule"/>
</dbReference>
<dbReference type="CDD" id="cd02007">
    <property type="entry name" value="TPP_DXS"/>
    <property type="match status" value="1"/>
</dbReference>
<dbReference type="InterPro" id="IPR005475">
    <property type="entry name" value="Transketolase-like_Pyr-bd"/>
</dbReference>
<gene>
    <name evidence="11" type="primary">dxs</name>
    <name evidence="13" type="ORF">CDEE_0650</name>
</gene>
<evidence type="ECO:0000313" key="13">
    <source>
        <dbReference type="EMBL" id="AGF47664.1"/>
    </source>
</evidence>
<evidence type="ECO:0000256" key="3">
    <source>
        <dbReference type="ARBA" id="ARBA00011738"/>
    </source>
</evidence>
<dbReference type="GO" id="GO:0005829">
    <property type="term" value="C:cytosol"/>
    <property type="evidence" value="ECO:0007669"/>
    <property type="project" value="TreeGrafter"/>
</dbReference>
<dbReference type="InterPro" id="IPR049557">
    <property type="entry name" value="Transketolase_CS"/>
</dbReference>
<organism evidence="13 14">
    <name type="scientific">Candidatus Kinetoplastidibacterium crithidiae TCC036E</name>
    <dbReference type="NCBI Taxonomy" id="1208918"/>
    <lineage>
        <taxon>Bacteria</taxon>
        <taxon>Pseudomonadati</taxon>
        <taxon>Pseudomonadota</taxon>
        <taxon>Betaproteobacteria</taxon>
        <taxon>Candidatus Kinetoplastidibacterium</taxon>
    </lineage>
</organism>
<dbReference type="GO" id="GO:0008661">
    <property type="term" value="F:1-deoxy-D-xylulose-5-phosphate synthase activity"/>
    <property type="evidence" value="ECO:0007669"/>
    <property type="project" value="UniProtKB-UniRule"/>
</dbReference>
<evidence type="ECO:0000313" key="14">
    <source>
        <dbReference type="Proteomes" id="UP000011686"/>
    </source>
</evidence>
<name>M1LWS5_9PROT</name>
<dbReference type="Pfam" id="PF02779">
    <property type="entry name" value="Transket_pyr"/>
    <property type="match status" value="1"/>
</dbReference>
<keyword evidence="9 11" id="KW-0414">Isoprene biosynthesis</keyword>
<comment type="pathway">
    <text evidence="1 11">Metabolic intermediate biosynthesis; 1-deoxy-D-xylulose 5-phosphate biosynthesis; 1-deoxy-D-xylulose 5-phosphate from D-glyceraldehyde 3-phosphate and pyruvate: step 1/1.</text>
</comment>
<dbReference type="PANTHER" id="PTHR43322">
    <property type="entry name" value="1-D-DEOXYXYLULOSE 5-PHOSPHATE SYNTHASE-RELATED"/>
    <property type="match status" value="1"/>
</dbReference>
<dbReference type="GO" id="GO:0016114">
    <property type="term" value="P:terpenoid biosynthetic process"/>
    <property type="evidence" value="ECO:0007669"/>
    <property type="project" value="UniProtKB-UniRule"/>
</dbReference>
<dbReference type="Gene3D" id="3.40.50.970">
    <property type="match status" value="2"/>
</dbReference>
<dbReference type="SMART" id="SM00861">
    <property type="entry name" value="Transket_pyr"/>
    <property type="match status" value="1"/>
</dbReference>
<dbReference type="EMBL" id="CP003804">
    <property type="protein sequence ID" value="AGF47664.1"/>
    <property type="molecule type" value="Genomic_DNA"/>
</dbReference>
<dbReference type="Pfam" id="PF13292">
    <property type="entry name" value="DXP_synthase_N"/>
    <property type="match status" value="1"/>
</dbReference>
<evidence type="ECO:0000256" key="1">
    <source>
        <dbReference type="ARBA" id="ARBA00004980"/>
    </source>
</evidence>
<feature type="binding site" evidence="11">
    <location>
        <position position="178"/>
    </location>
    <ligand>
        <name>thiamine diphosphate</name>
        <dbReference type="ChEBI" id="CHEBI:58937"/>
    </ligand>
</feature>
<feature type="domain" description="Transketolase-like pyrimidine-binding" evidence="12">
    <location>
        <begin position="304"/>
        <end position="468"/>
    </location>
</feature>
<comment type="cofactor">
    <cofactor evidence="11">
        <name>Mg(2+)</name>
        <dbReference type="ChEBI" id="CHEBI:18420"/>
    </cofactor>
    <text evidence="11">Binds 1 Mg(2+) ion per subunit.</text>
</comment>
<dbReference type="InterPro" id="IPR005477">
    <property type="entry name" value="Dxylulose-5-P_synthase"/>
</dbReference>
<dbReference type="FunFam" id="3.40.50.920:FF:000002">
    <property type="entry name" value="1-deoxy-D-xylulose-5-phosphate synthase"/>
    <property type="match status" value="1"/>
</dbReference>
<keyword evidence="14" id="KW-1185">Reference proteome</keyword>
<dbReference type="FunFam" id="3.40.50.970:FF:000005">
    <property type="entry name" value="1-deoxy-D-xylulose-5-phosphate synthase"/>
    <property type="match status" value="1"/>
</dbReference>
<dbReference type="Proteomes" id="UP000011686">
    <property type="component" value="Chromosome"/>
</dbReference>
<comment type="cofactor">
    <cofactor evidence="11">
        <name>thiamine diphosphate</name>
        <dbReference type="ChEBI" id="CHEBI:58937"/>
    </cofactor>
    <text evidence="11">Binds 1 thiamine pyrophosphate per subunit.</text>
</comment>
<dbReference type="eggNOG" id="COG1154">
    <property type="taxonomic scope" value="Bacteria"/>
</dbReference>
<dbReference type="InterPro" id="IPR029061">
    <property type="entry name" value="THDP-binding"/>
</dbReference>
<dbReference type="UniPathway" id="UPA00064">
    <property type="reaction ID" value="UER00091"/>
</dbReference>
<comment type="catalytic activity">
    <reaction evidence="11">
        <text>D-glyceraldehyde 3-phosphate + pyruvate + H(+) = 1-deoxy-D-xylulose 5-phosphate + CO2</text>
        <dbReference type="Rhea" id="RHEA:12605"/>
        <dbReference type="ChEBI" id="CHEBI:15361"/>
        <dbReference type="ChEBI" id="CHEBI:15378"/>
        <dbReference type="ChEBI" id="CHEBI:16526"/>
        <dbReference type="ChEBI" id="CHEBI:57792"/>
        <dbReference type="ChEBI" id="CHEBI:59776"/>
        <dbReference type="EC" id="2.2.1.7"/>
    </reaction>
</comment>
<sequence>MFPKLLDNIHLPSDLRKLNFDCLSKLSEELRQEVLEIVSKTGGHLSSSLGVIELTIALHYVFDTPNDIIIWDVGHQSYPHKILTGRREKMGTLRQRYGISGFPNRSESCYDAFGTAHSSTSISAALGMAYAASKKKLKNRQHIAVIGDGSISSGMAFEAINNAGVMKDINLLVILNDNHMSISPPVGALNKYFNNLMQGRFYANVKAVDDIVHIEHQKINNTSFVTFFEEFGFKYYGPIDGHNVTNLANVLRNIKQESGLNFLHIVTKKGKGYKLAEKDPILYHGPSKFDLDIGIIKSKKTCNKTFTQVFSNWVCDMATYDDSLIIITPAMREGSGLVEFESLFPSRYFDVGISEQHAITFAAGMACDGLKPVVAIYSTFLQRGYDQLVHDVAIQNLDVTFAVDRAGLVGADGATHAGNYDISFLRCIPNLIIATPSDENEQRLLLTTCYLYNGPAIVRYPRGEGFGVNIDEELNSLDIGKGIVRKFGKNIAILVFGTLFNTANIVADSMNLTIADMRFVKPIDKELIISLSKTHRAIVTLEDNSIMGGAGSAVLEVLHENNLYIPVLQLGIPDRFIDHGDVKQLIAEIGLDSNGIELSIKSTFHKLLL</sequence>
<keyword evidence="7 11" id="KW-0784">Thiamine biosynthesis</keyword>
<keyword evidence="5 11" id="KW-0479">Metal-binding</keyword>
<feature type="binding site" evidence="11">
    <location>
        <begin position="116"/>
        <end position="118"/>
    </location>
    <ligand>
        <name>thiamine diphosphate</name>
        <dbReference type="ChEBI" id="CHEBI:58937"/>
    </ligand>
</feature>
<dbReference type="GO" id="GO:0000287">
    <property type="term" value="F:magnesium ion binding"/>
    <property type="evidence" value="ECO:0007669"/>
    <property type="project" value="UniProtKB-UniRule"/>
</dbReference>
<evidence type="ECO:0000259" key="12">
    <source>
        <dbReference type="SMART" id="SM00861"/>
    </source>
</evidence>
<dbReference type="AlphaFoldDB" id="M1LWS5"/>
<feature type="binding site" evidence="11">
    <location>
        <position position="178"/>
    </location>
    <ligand>
        <name>Mg(2+)</name>
        <dbReference type="ChEBI" id="CHEBI:18420"/>
    </ligand>
</feature>
<evidence type="ECO:0000256" key="11">
    <source>
        <dbReference type="HAMAP-Rule" id="MF_00315"/>
    </source>
</evidence>
<proteinExistence type="inferred from homology"/>
<feature type="binding site" evidence="11">
    <location>
        <position position="355"/>
    </location>
    <ligand>
        <name>thiamine diphosphate</name>
        <dbReference type="ChEBI" id="CHEBI:58937"/>
    </ligand>
</feature>